<evidence type="ECO:0000313" key="11">
    <source>
        <dbReference type="EMBL" id="ACR02018.1"/>
    </source>
</evidence>
<name>C4KCS0_THASP</name>
<evidence type="ECO:0000256" key="7">
    <source>
        <dbReference type="ARBA" id="ARBA00023136"/>
    </source>
</evidence>
<comment type="function">
    <text evidence="9">Essential cell division protein. May link together the upstream cell division proteins, which are predominantly cytoplasmic, with the downstream cell division proteins, which are predominantly periplasmic. May control correct divisome assembly.</text>
</comment>
<evidence type="ECO:0000313" key="14">
    <source>
        <dbReference type="Proteomes" id="UP000321192"/>
    </source>
</evidence>
<evidence type="ECO:0000256" key="3">
    <source>
        <dbReference type="ARBA" id="ARBA00022519"/>
    </source>
</evidence>
<dbReference type="eggNOG" id="COG1589">
    <property type="taxonomic scope" value="Bacteria"/>
</dbReference>
<comment type="subcellular location">
    <subcellularLocation>
        <location evidence="9">Cell inner membrane</location>
        <topology evidence="9">Single-pass type II membrane protein</topology>
    </subcellularLocation>
    <subcellularLocation>
        <location evidence="1">Membrane</location>
    </subcellularLocation>
    <text evidence="9">Localizes to the division septum.</text>
</comment>
<evidence type="ECO:0000256" key="8">
    <source>
        <dbReference type="ARBA" id="ARBA00023306"/>
    </source>
</evidence>
<dbReference type="GO" id="GO:0032153">
    <property type="term" value="C:cell division site"/>
    <property type="evidence" value="ECO:0007669"/>
    <property type="project" value="UniProtKB-UniRule"/>
</dbReference>
<dbReference type="AlphaFoldDB" id="C4KCS0"/>
<evidence type="ECO:0000256" key="2">
    <source>
        <dbReference type="ARBA" id="ARBA00022475"/>
    </source>
</evidence>
<dbReference type="InterPro" id="IPR013685">
    <property type="entry name" value="POTRA_FtsQ_type"/>
</dbReference>
<reference evidence="11 13" key="2">
    <citation type="journal article" date="2012" name="Stand. Genomic Sci.">
        <title>Complete genome sequence of Thauera aminoaromatica strain MZ1T.</title>
        <authorList>
            <person name="Jiang K."/>
            <person name="Sanseverino J."/>
            <person name="Chauhan A."/>
            <person name="Lucas S."/>
            <person name="Copeland A."/>
            <person name="Lapidus A."/>
            <person name="Del Rio T.G."/>
            <person name="Dalin E."/>
            <person name="Tice H."/>
            <person name="Bruce D."/>
            <person name="Goodwin L."/>
            <person name="Pitluck S."/>
            <person name="Sims D."/>
            <person name="Brettin T."/>
            <person name="Detter J.C."/>
            <person name="Han C."/>
            <person name="Chang Y.J."/>
            <person name="Larimer F."/>
            <person name="Land M."/>
            <person name="Hauser L."/>
            <person name="Kyrpides N.C."/>
            <person name="Mikhailova N."/>
            <person name="Moser S."/>
            <person name="Jegier P."/>
            <person name="Close D."/>
            <person name="Debruyn J.M."/>
            <person name="Wang Y."/>
            <person name="Layton A.C."/>
            <person name="Allen M.S."/>
            <person name="Sayler G.S."/>
        </authorList>
    </citation>
    <scope>NUCLEOTIDE SEQUENCE [LARGE SCALE GENOMIC DNA]</scope>
    <source>
        <strain evidence="11 13">MZ1T</strain>
    </source>
</reference>
<organism evidence="11 13">
    <name type="scientific">Thauera aminoaromatica</name>
    <dbReference type="NCBI Taxonomy" id="164330"/>
    <lineage>
        <taxon>Bacteria</taxon>
        <taxon>Pseudomonadati</taxon>
        <taxon>Pseudomonadota</taxon>
        <taxon>Betaproteobacteria</taxon>
        <taxon>Rhodocyclales</taxon>
        <taxon>Zoogloeaceae</taxon>
        <taxon>Thauera</taxon>
    </lineage>
</organism>
<proteinExistence type="inferred from homology"/>
<dbReference type="KEGG" id="tmz:Tmz1t_3424"/>
<evidence type="ECO:0000313" key="12">
    <source>
        <dbReference type="EMBL" id="TXH81623.1"/>
    </source>
</evidence>
<gene>
    <name evidence="9" type="primary">ftsQ</name>
    <name evidence="11" type="ordered locus">Tmz1t_3424</name>
    <name evidence="12" type="ORF">E6Q80_16910</name>
</gene>
<keyword evidence="3 9" id="KW-0997">Cell inner membrane</keyword>
<dbReference type="InterPro" id="IPR026579">
    <property type="entry name" value="FtsQ"/>
</dbReference>
<dbReference type="Pfam" id="PF08478">
    <property type="entry name" value="POTRA_1"/>
    <property type="match status" value="1"/>
</dbReference>
<dbReference type="HAMAP" id="MF_00911">
    <property type="entry name" value="FtsQ_subfam"/>
    <property type="match status" value="1"/>
</dbReference>
<evidence type="ECO:0000313" key="13">
    <source>
        <dbReference type="Proteomes" id="UP000002186"/>
    </source>
</evidence>
<keyword evidence="8 9" id="KW-0131">Cell cycle</keyword>
<evidence type="ECO:0000259" key="10">
    <source>
        <dbReference type="PROSITE" id="PS51779"/>
    </source>
</evidence>
<protein>
    <recommendedName>
        <fullName evidence="9">Cell division protein FtsQ</fullName>
    </recommendedName>
</protein>
<dbReference type="InterPro" id="IPR045335">
    <property type="entry name" value="FtsQ_C_sf"/>
</dbReference>
<reference evidence="13" key="1">
    <citation type="submission" date="2009-05" db="EMBL/GenBank/DDBJ databases">
        <title>Complete sequence of chromosome of Thauera sp. MZ1T.</title>
        <authorList>
            <consortium name="US DOE Joint Genome Institute"/>
            <person name="Lucas S."/>
            <person name="Copeland A."/>
            <person name="Lapidus A."/>
            <person name="Glavina del Rio T."/>
            <person name="Dalin E."/>
            <person name="Tice H."/>
            <person name="Bruce D."/>
            <person name="Goodwin L."/>
            <person name="Pitluck S."/>
            <person name="Sims D."/>
            <person name="Brettin T."/>
            <person name="Detter J.C."/>
            <person name="Han C."/>
            <person name="Larimer F."/>
            <person name="Land M."/>
            <person name="Hauser L."/>
            <person name="Kyrpides N."/>
            <person name="Mikhailova N."/>
            <person name="Sayler G.S."/>
        </authorList>
    </citation>
    <scope>NUCLEOTIDE SEQUENCE [LARGE SCALE GENOMIC DNA]</scope>
    <source>
        <strain evidence="13">MZ1T</strain>
    </source>
</reference>
<dbReference type="Proteomes" id="UP000002186">
    <property type="component" value="Chromosome"/>
</dbReference>
<dbReference type="InterPro" id="IPR034746">
    <property type="entry name" value="POTRA"/>
</dbReference>
<dbReference type="InterPro" id="IPR005548">
    <property type="entry name" value="Cell_div_FtsQ/DivIB_C"/>
</dbReference>
<evidence type="ECO:0000256" key="6">
    <source>
        <dbReference type="ARBA" id="ARBA00022989"/>
    </source>
</evidence>
<keyword evidence="4 9" id="KW-0132">Cell division</keyword>
<dbReference type="STRING" id="85643.Tmz1t_3424"/>
<keyword evidence="2 9" id="KW-1003">Cell membrane</keyword>
<dbReference type="GO" id="GO:0090529">
    <property type="term" value="P:cell septum assembly"/>
    <property type="evidence" value="ECO:0007669"/>
    <property type="project" value="InterPro"/>
</dbReference>
<dbReference type="PROSITE" id="PS51779">
    <property type="entry name" value="POTRA"/>
    <property type="match status" value="1"/>
</dbReference>
<keyword evidence="13" id="KW-1185">Reference proteome</keyword>
<feature type="transmembrane region" description="Helical" evidence="9">
    <location>
        <begin position="40"/>
        <end position="62"/>
    </location>
</feature>
<comment type="similarity">
    <text evidence="9">Belongs to the FtsQ/DivIB family. FtsQ subfamily.</text>
</comment>
<dbReference type="Gene3D" id="3.40.50.11690">
    <property type="entry name" value="Cell division protein FtsQ/DivIB"/>
    <property type="match status" value="1"/>
</dbReference>
<dbReference type="HOGENOM" id="CLU_064041_0_0_4"/>
<dbReference type="Proteomes" id="UP000321192">
    <property type="component" value="Unassembled WGS sequence"/>
</dbReference>
<dbReference type="RefSeq" id="WP_012585945.1">
    <property type="nucleotide sequence ID" value="NC_011662.2"/>
</dbReference>
<accession>A0A5C7SDK7</accession>
<evidence type="ECO:0000256" key="5">
    <source>
        <dbReference type="ARBA" id="ARBA00022692"/>
    </source>
</evidence>
<dbReference type="Pfam" id="PF03799">
    <property type="entry name" value="FtsQ_DivIB_C"/>
    <property type="match status" value="1"/>
</dbReference>
<dbReference type="EMBL" id="CP001281">
    <property type="protein sequence ID" value="ACR02018.1"/>
    <property type="molecule type" value="Genomic_DNA"/>
</dbReference>
<dbReference type="GO" id="GO:0005886">
    <property type="term" value="C:plasma membrane"/>
    <property type="evidence" value="ECO:0007669"/>
    <property type="project" value="UniProtKB-SubCell"/>
</dbReference>
<reference evidence="12 14" key="3">
    <citation type="submission" date="2018-09" db="EMBL/GenBank/DDBJ databases">
        <title>Metagenome Assembled Genomes from an Advanced Water Purification Facility.</title>
        <authorList>
            <person name="Stamps B.W."/>
            <person name="Spear J.R."/>
        </authorList>
    </citation>
    <scope>NUCLEOTIDE SEQUENCE [LARGE SCALE GENOMIC DNA]</scope>
    <source>
        <strain evidence="12">Bin_27_1</strain>
    </source>
</reference>
<dbReference type="EMBL" id="SSFD01000271">
    <property type="protein sequence ID" value="TXH81623.1"/>
    <property type="molecule type" value="Genomic_DNA"/>
</dbReference>
<dbReference type="GO" id="GO:0043093">
    <property type="term" value="P:FtsZ-dependent cytokinesis"/>
    <property type="evidence" value="ECO:0007669"/>
    <property type="project" value="UniProtKB-UniRule"/>
</dbReference>
<keyword evidence="5 9" id="KW-0812">Transmembrane</keyword>
<feature type="domain" description="POTRA" evidence="10">
    <location>
        <begin position="67"/>
        <end position="136"/>
    </location>
</feature>
<accession>C4KCS0</accession>
<evidence type="ECO:0000256" key="9">
    <source>
        <dbReference type="HAMAP-Rule" id="MF_00911"/>
    </source>
</evidence>
<comment type="subunit">
    <text evidence="9">Part of a complex composed of FtsB, FtsL and FtsQ.</text>
</comment>
<keyword evidence="7 9" id="KW-0472">Membrane</keyword>
<dbReference type="PANTHER" id="PTHR35851">
    <property type="entry name" value="CELL DIVISION PROTEIN FTSQ"/>
    <property type="match status" value="1"/>
</dbReference>
<evidence type="ECO:0000256" key="1">
    <source>
        <dbReference type="ARBA" id="ARBA00004370"/>
    </source>
</evidence>
<evidence type="ECO:0000256" key="4">
    <source>
        <dbReference type="ARBA" id="ARBA00022618"/>
    </source>
</evidence>
<dbReference type="Gene3D" id="3.10.20.310">
    <property type="entry name" value="membrane protein fhac"/>
    <property type="match status" value="1"/>
</dbReference>
<dbReference type="PANTHER" id="PTHR35851:SF1">
    <property type="entry name" value="CELL DIVISION PROTEIN FTSQ"/>
    <property type="match status" value="1"/>
</dbReference>
<dbReference type="OrthoDB" id="9790370at2"/>
<keyword evidence="6 9" id="KW-1133">Transmembrane helix</keyword>
<sequence length="287" mass="31676">MAEAGIRPASIRSARRPAAGGAARAGAERGLWHRPALLNLISDLLTLGAAVALGWALVIWFVSRPLFPLRELVVLTDPGQVTVEQLDYAARLAVQGNFFTVDLDGVKETFEKLPWVRKAEVRRRWPDALELRLEEHEAVAYWTVSESGEARLVNRQGEVFVAASNADMPQFDGPQGSAGWLLARHAEFSSMLQPLGVRLVGLALSAREAWQLQLDNGMTIVLGREQDKSPLMERLRRFIAVWPRVHEQIDIDIKTADLRYAGGFALTPADASVLHQPVAPAARKGRK</sequence>